<evidence type="ECO:0000256" key="2">
    <source>
        <dbReference type="ARBA" id="ARBA00022448"/>
    </source>
</evidence>
<evidence type="ECO:0000313" key="9">
    <source>
        <dbReference type="EMBL" id="MBP5857476.1"/>
    </source>
</evidence>
<keyword evidence="10" id="KW-1185">Reference proteome</keyword>
<dbReference type="GO" id="GO:0022857">
    <property type="term" value="F:transmembrane transporter activity"/>
    <property type="evidence" value="ECO:0007669"/>
    <property type="project" value="UniProtKB-UniRule"/>
</dbReference>
<dbReference type="GO" id="GO:0005886">
    <property type="term" value="C:plasma membrane"/>
    <property type="evidence" value="ECO:0007669"/>
    <property type="project" value="UniProtKB-SubCell"/>
</dbReference>
<reference evidence="9" key="1">
    <citation type="submission" date="2021-04" db="EMBL/GenBank/DDBJ databases">
        <authorList>
            <person name="Zhang D.-C."/>
        </authorList>
    </citation>
    <scope>NUCLEOTIDE SEQUENCE</scope>
    <source>
        <strain evidence="9">CGMCC 1.15697</strain>
    </source>
</reference>
<evidence type="ECO:0000313" key="10">
    <source>
        <dbReference type="Proteomes" id="UP000672602"/>
    </source>
</evidence>
<keyword evidence="5 7" id="KW-1133">Transmembrane helix</keyword>
<dbReference type="AlphaFoldDB" id="A0A8J7V163"/>
<gene>
    <name evidence="9" type="ORF">KAJ83_10690</name>
</gene>
<evidence type="ECO:0000256" key="4">
    <source>
        <dbReference type="ARBA" id="ARBA00022692"/>
    </source>
</evidence>
<accession>A0A8J7V163</accession>
<keyword evidence="4 7" id="KW-0812">Transmembrane</keyword>
<organism evidence="9 10">
    <name type="scientific">Marivibrio halodurans</name>
    <dbReference type="NCBI Taxonomy" id="2039722"/>
    <lineage>
        <taxon>Bacteria</taxon>
        <taxon>Pseudomonadati</taxon>
        <taxon>Pseudomonadota</taxon>
        <taxon>Alphaproteobacteria</taxon>
        <taxon>Rhodospirillales</taxon>
        <taxon>Rhodospirillaceae</taxon>
        <taxon>Marivibrio</taxon>
    </lineage>
</organism>
<dbReference type="InterPro" id="IPR055348">
    <property type="entry name" value="DctQ"/>
</dbReference>
<feature type="domain" description="Tripartite ATP-independent periplasmic transporters DctQ component" evidence="8">
    <location>
        <begin position="26"/>
        <end position="155"/>
    </location>
</feature>
<comment type="caution">
    <text evidence="9">The sequence shown here is derived from an EMBL/GenBank/DDBJ whole genome shotgun (WGS) entry which is preliminary data.</text>
</comment>
<keyword evidence="7" id="KW-0997">Cell inner membrane</keyword>
<protein>
    <recommendedName>
        <fullName evidence="7">TRAP transporter small permease protein</fullName>
    </recommendedName>
</protein>
<dbReference type="Pfam" id="PF04290">
    <property type="entry name" value="DctQ"/>
    <property type="match status" value="1"/>
</dbReference>
<comment type="subcellular location">
    <subcellularLocation>
        <location evidence="7">Cell inner membrane</location>
        <topology evidence="7">Multi-pass membrane protein</topology>
    </subcellularLocation>
    <subcellularLocation>
        <location evidence="1">Cell membrane</location>
        <topology evidence="1">Multi-pass membrane protein</topology>
    </subcellularLocation>
</comment>
<proteinExistence type="inferred from homology"/>
<feature type="transmembrane region" description="Helical" evidence="7">
    <location>
        <begin position="49"/>
        <end position="67"/>
    </location>
</feature>
<comment type="subunit">
    <text evidence="7">The complex comprises the extracytoplasmic solute receptor protein and the two transmembrane proteins.</text>
</comment>
<evidence type="ECO:0000256" key="5">
    <source>
        <dbReference type="ARBA" id="ARBA00022989"/>
    </source>
</evidence>
<evidence type="ECO:0000259" key="8">
    <source>
        <dbReference type="Pfam" id="PF04290"/>
    </source>
</evidence>
<evidence type="ECO:0000256" key="3">
    <source>
        <dbReference type="ARBA" id="ARBA00022475"/>
    </source>
</evidence>
<feature type="transmembrane region" description="Helical" evidence="7">
    <location>
        <begin position="132"/>
        <end position="152"/>
    </location>
</feature>
<evidence type="ECO:0000256" key="1">
    <source>
        <dbReference type="ARBA" id="ARBA00004651"/>
    </source>
</evidence>
<keyword evidence="2 7" id="KW-0813">Transport</keyword>
<dbReference type="Proteomes" id="UP000672602">
    <property type="component" value="Unassembled WGS sequence"/>
</dbReference>
<comment type="function">
    <text evidence="7">Part of the tripartite ATP-independent periplasmic (TRAP) transport system.</text>
</comment>
<name>A0A8J7V163_9PROT</name>
<sequence>MKADRAAELIAKGCAFAGLLCFLSLAGMTVLDVLMRWLFNAPIDAVSEFGGLITAVSVSATVPMALWGKRGVAVRVLGKAFRHKGRLALELFSHVATLAVLSGIVWQLVRYARQQAEMNSATWLSHWPTAPFWWVVAVILALAVLVELLVVSETLRTAKDGRDSAGADSATEF</sequence>
<feature type="transmembrane region" description="Helical" evidence="7">
    <location>
        <begin position="87"/>
        <end position="109"/>
    </location>
</feature>
<comment type="similarity">
    <text evidence="7">Belongs to the TRAP transporter small permease family.</text>
</comment>
<keyword evidence="3" id="KW-1003">Cell membrane</keyword>
<dbReference type="RefSeq" id="WP_210682058.1">
    <property type="nucleotide sequence ID" value="NZ_JAGMWN010000004.1"/>
</dbReference>
<keyword evidence="6 7" id="KW-0472">Membrane</keyword>
<dbReference type="EMBL" id="JAGMWN010000004">
    <property type="protein sequence ID" value="MBP5857476.1"/>
    <property type="molecule type" value="Genomic_DNA"/>
</dbReference>
<evidence type="ECO:0000256" key="7">
    <source>
        <dbReference type="RuleBase" id="RU369079"/>
    </source>
</evidence>
<evidence type="ECO:0000256" key="6">
    <source>
        <dbReference type="ARBA" id="ARBA00023136"/>
    </source>
</evidence>
<feature type="transmembrane region" description="Helical" evidence="7">
    <location>
        <begin position="9"/>
        <end position="29"/>
    </location>
</feature>